<evidence type="ECO:0000256" key="4">
    <source>
        <dbReference type="ARBA" id="ARBA00022679"/>
    </source>
</evidence>
<dbReference type="EC" id="2.4.1.-" evidence="10"/>
<comment type="subcellular location">
    <subcellularLocation>
        <location evidence="1 10">Golgi apparatus membrane</location>
        <topology evidence="1 10">Single-pass type II membrane protein</topology>
    </subcellularLocation>
</comment>
<evidence type="ECO:0000313" key="12">
    <source>
        <dbReference type="Proteomes" id="UP001432322"/>
    </source>
</evidence>
<comment type="caution">
    <text evidence="11">The sequence shown here is derived from an EMBL/GenBank/DDBJ whole genome shotgun (WGS) entry which is preliminary data.</text>
</comment>
<comment type="similarity">
    <text evidence="2 10">Belongs to the glycosyltransferase 31 family.</text>
</comment>
<gene>
    <name evidence="11" type="ORF">PFISCL1PPCAC_27812</name>
</gene>
<dbReference type="GO" id="GO:0000139">
    <property type="term" value="C:Golgi membrane"/>
    <property type="evidence" value="ECO:0007669"/>
    <property type="project" value="UniProtKB-SubCell"/>
</dbReference>
<keyword evidence="6 10" id="KW-0735">Signal-anchor</keyword>
<evidence type="ECO:0000256" key="5">
    <source>
        <dbReference type="ARBA" id="ARBA00022692"/>
    </source>
</evidence>
<evidence type="ECO:0000256" key="7">
    <source>
        <dbReference type="ARBA" id="ARBA00022989"/>
    </source>
</evidence>
<dbReference type="GO" id="GO:0006493">
    <property type="term" value="P:protein O-linked glycosylation"/>
    <property type="evidence" value="ECO:0007669"/>
    <property type="project" value="TreeGrafter"/>
</dbReference>
<evidence type="ECO:0000256" key="9">
    <source>
        <dbReference type="ARBA" id="ARBA00023136"/>
    </source>
</evidence>
<evidence type="ECO:0000256" key="10">
    <source>
        <dbReference type="RuleBase" id="RU363063"/>
    </source>
</evidence>
<dbReference type="InterPro" id="IPR002659">
    <property type="entry name" value="Glyco_trans_31"/>
</dbReference>
<keyword evidence="9 10" id="KW-0472">Membrane</keyword>
<keyword evidence="7 10" id="KW-1133">Transmembrane helix</keyword>
<keyword evidence="8 10" id="KW-0333">Golgi apparatus</keyword>
<evidence type="ECO:0000256" key="3">
    <source>
        <dbReference type="ARBA" id="ARBA00022676"/>
    </source>
</evidence>
<evidence type="ECO:0000313" key="11">
    <source>
        <dbReference type="EMBL" id="GMT36515.1"/>
    </source>
</evidence>
<dbReference type="Gene3D" id="3.90.550.50">
    <property type="match status" value="1"/>
</dbReference>
<sequence>LLTAKNRPSLCSFRSAIFDLPDRREMLSKSSAELFGFWLLFACLVVVRYLGLVEFYLERFRDTTGDLANFSTPFNLTQFDAQRMINFTYLPASFAENCNLGSKHHLRLLVLVLSSVENFESRNSIRNLWADPAQSRGLREGKAKVYFLVGNGMNATEQLKTEIKKYDDIIVTDTPDNYMNLVYKVFTILHIAADLCPSSFVLKVDEDVVFNIDRFIAGIHTTFFPEKADVYCRVWHKMQPKRNATHKWYISVEQFAGDAYPNFCSGSSYVLTRQAARKLLNYTHLAHDIQVIVIIRRFHIFKISLDFLDK</sequence>
<name>A0AAV5WYD1_9BILA</name>
<proteinExistence type="inferred from homology"/>
<evidence type="ECO:0000256" key="8">
    <source>
        <dbReference type="ARBA" id="ARBA00023034"/>
    </source>
</evidence>
<evidence type="ECO:0000256" key="6">
    <source>
        <dbReference type="ARBA" id="ARBA00022968"/>
    </source>
</evidence>
<dbReference type="EMBL" id="BTSY01000007">
    <property type="protein sequence ID" value="GMT36515.1"/>
    <property type="molecule type" value="Genomic_DNA"/>
</dbReference>
<dbReference type="Pfam" id="PF01762">
    <property type="entry name" value="Galactosyl_T"/>
    <property type="match status" value="1"/>
</dbReference>
<keyword evidence="4" id="KW-0808">Transferase</keyword>
<feature type="non-terminal residue" evidence="11">
    <location>
        <position position="1"/>
    </location>
</feature>
<dbReference type="AlphaFoldDB" id="A0AAV5WYD1"/>
<organism evidence="11 12">
    <name type="scientific">Pristionchus fissidentatus</name>
    <dbReference type="NCBI Taxonomy" id="1538716"/>
    <lineage>
        <taxon>Eukaryota</taxon>
        <taxon>Metazoa</taxon>
        <taxon>Ecdysozoa</taxon>
        <taxon>Nematoda</taxon>
        <taxon>Chromadorea</taxon>
        <taxon>Rhabditida</taxon>
        <taxon>Rhabditina</taxon>
        <taxon>Diplogasteromorpha</taxon>
        <taxon>Diplogasteroidea</taxon>
        <taxon>Neodiplogasteridae</taxon>
        <taxon>Pristionchus</taxon>
    </lineage>
</organism>
<dbReference type="GO" id="GO:0016758">
    <property type="term" value="F:hexosyltransferase activity"/>
    <property type="evidence" value="ECO:0007669"/>
    <property type="project" value="InterPro"/>
</dbReference>
<evidence type="ECO:0000256" key="1">
    <source>
        <dbReference type="ARBA" id="ARBA00004323"/>
    </source>
</evidence>
<dbReference type="Proteomes" id="UP001432322">
    <property type="component" value="Unassembled WGS sequence"/>
</dbReference>
<feature type="transmembrane region" description="Helical" evidence="10">
    <location>
        <begin position="35"/>
        <end position="57"/>
    </location>
</feature>
<keyword evidence="12" id="KW-1185">Reference proteome</keyword>
<dbReference type="PANTHER" id="PTHR11214:SF391">
    <property type="entry name" value="BETA-1,3-GALACTOSYLTRANSFERASE BRE-2-RELATED"/>
    <property type="match status" value="1"/>
</dbReference>
<evidence type="ECO:0000256" key="2">
    <source>
        <dbReference type="ARBA" id="ARBA00008661"/>
    </source>
</evidence>
<reference evidence="11" key="1">
    <citation type="submission" date="2023-10" db="EMBL/GenBank/DDBJ databases">
        <title>Genome assembly of Pristionchus species.</title>
        <authorList>
            <person name="Yoshida K."/>
            <person name="Sommer R.J."/>
        </authorList>
    </citation>
    <scope>NUCLEOTIDE SEQUENCE</scope>
    <source>
        <strain evidence="11">RS5133</strain>
    </source>
</reference>
<keyword evidence="3 10" id="KW-0328">Glycosyltransferase</keyword>
<dbReference type="PANTHER" id="PTHR11214">
    <property type="entry name" value="BETA-1,3-N-ACETYLGLUCOSAMINYLTRANSFERASE"/>
    <property type="match status" value="1"/>
</dbReference>
<protein>
    <recommendedName>
        <fullName evidence="10">Hexosyltransferase</fullName>
        <ecNumber evidence="10">2.4.1.-</ecNumber>
    </recommendedName>
</protein>
<keyword evidence="5 10" id="KW-0812">Transmembrane</keyword>
<accession>A0AAV5WYD1</accession>